<dbReference type="AlphaFoldDB" id="A0A533IAY5"/>
<keyword evidence="1" id="KW-0472">Membrane</keyword>
<evidence type="ECO:0000256" key="1">
    <source>
        <dbReference type="SAM" id="Phobius"/>
    </source>
</evidence>
<keyword evidence="1" id="KW-0812">Transmembrane</keyword>
<reference evidence="2 3" key="1">
    <citation type="journal article" date="2017" name="Nat. Commun.">
        <title>In situ click chemistry generation of cyclooxygenase-2 inhibitors.</title>
        <authorList>
            <person name="Bhardwaj A."/>
            <person name="Kaur J."/>
            <person name="Wuest M."/>
            <person name="Wuest F."/>
        </authorList>
    </citation>
    <scope>NUCLEOTIDE SEQUENCE [LARGE SCALE GENOMIC DNA]</scope>
    <source>
        <strain evidence="2">S2_012_000_R3_94</strain>
    </source>
</reference>
<accession>A0A533IAY5</accession>
<dbReference type="GO" id="GO:0016787">
    <property type="term" value="F:hydrolase activity"/>
    <property type="evidence" value="ECO:0007669"/>
    <property type="project" value="UniProtKB-KW"/>
</dbReference>
<feature type="transmembrane region" description="Helical" evidence="1">
    <location>
        <begin position="84"/>
        <end position="107"/>
    </location>
</feature>
<organism evidence="2 3">
    <name type="scientific">Paracoccus denitrificans</name>
    <dbReference type="NCBI Taxonomy" id="266"/>
    <lineage>
        <taxon>Bacteria</taxon>
        <taxon>Pseudomonadati</taxon>
        <taxon>Pseudomonadota</taxon>
        <taxon>Alphaproteobacteria</taxon>
        <taxon>Rhodobacterales</taxon>
        <taxon>Paracoccaceae</taxon>
        <taxon>Paracoccus</taxon>
    </lineage>
</organism>
<comment type="caution">
    <text evidence="2">The sequence shown here is derived from an EMBL/GenBank/DDBJ whole genome shotgun (WGS) entry which is preliminary data.</text>
</comment>
<dbReference type="Pfam" id="PF04307">
    <property type="entry name" value="YdjM"/>
    <property type="match status" value="1"/>
</dbReference>
<sequence>MLIAHLPSGYLLGRAAAARGLAMGAALLGSVAPDFDMLWFHLVDQRQTHHHEYWPHVPGFWLIVALLVLPVLRLAAPRLLRPAILFLAAVFLHLVLDTLVGGIMWLWPFDDRLITLTVVPARHDHWIISFMMHWSFLAEIAITAAGIWLLMRDLMRWRVATTPGSR</sequence>
<feature type="transmembrane region" description="Helical" evidence="1">
    <location>
        <begin position="127"/>
        <end position="150"/>
    </location>
</feature>
<dbReference type="InterPro" id="IPR007404">
    <property type="entry name" value="YdjM-like"/>
</dbReference>
<evidence type="ECO:0000313" key="3">
    <source>
        <dbReference type="Proteomes" id="UP000315344"/>
    </source>
</evidence>
<gene>
    <name evidence="2" type="ORF">DI616_02515</name>
</gene>
<name>A0A533IAY5_PARDE</name>
<keyword evidence="2" id="KW-0378">Hydrolase</keyword>
<dbReference type="Proteomes" id="UP000315344">
    <property type="component" value="Unassembled WGS sequence"/>
</dbReference>
<feature type="transmembrane region" description="Helical" evidence="1">
    <location>
        <begin position="53"/>
        <end position="72"/>
    </location>
</feature>
<protein>
    <submittedName>
        <fullName evidence="2">Metal-dependent hydrolase</fullName>
    </submittedName>
</protein>
<evidence type="ECO:0000313" key="2">
    <source>
        <dbReference type="EMBL" id="TKW68005.1"/>
    </source>
</evidence>
<dbReference type="EMBL" id="VAFL01000002">
    <property type="protein sequence ID" value="TKW68005.1"/>
    <property type="molecule type" value="Genomic_DNA"/>
</dbReference>
<feature type="transmembrane region" description="Helical" evidence="1">
    <location>
        <begin position="12"/>
        <end position="33"/>
    </location>
</feature>
<proteinExistence type="predicted"/>
<keyword evidence="1" id="KW-1133">Transmembrane helix</keyword>